<evidence type="ECO:0000256" key="7">
    <source>
        <dbReference type="SAM" id="MobiDB-lite"/>
    </source>
</evidence>
<evidence type="ECO:0000256" key="6">
    <source>
        <dbReference type="RuleBase" id="RU363077"/>
    </source>
</evidence>
<feature type="domain" description="EamA" evidence="8">
    <location>
        <begin position="188"/>
        <end position="325"/>
    </location>
</feature>
<dbReference type="PANTHER" id="PTHR31218">
    <property type="entry name" value="WAT1-RELATED PROTEIN"/>
    <property type="match status" value="1"/>
</dbReference>
<reference evidence="9" key="1">
    <citation type="submission" date="2020-07" db="EMBL/GenBank/DDBJ databases">
        <title>Genome sequence and genetic diversity analysis of an under-domesticated orphan crop, white fonio (Digitaria exilis).</title>
        <authorList>
            <person name="Bennetzen J.L."/>
            <person name="Chen S."/>
            <person name="Ma X."/>
            <person name="Wang X."/>
            <person name="Yssel A.E.J."/>
            <person name="Chaluvadi S.R."/>
            <person name="Johnson M."/>
            <person name="Gangashetty P."/>
            <person name="Hamidou F."/>
            <person name="Sanogo M.D."/>
            <person name="Zwaenepoel A."/>
            <person name="Wallace J."/>
            <person name="Van De Peer Y."/>
            <person name="Van Deynze A."/>
        </authorList>
    </citation>
    <scope>NUCLEOTIDE SEQUENCE</scope>
    <source>
        <tissue evidence="9">Leaves</tissue>
    </source>
</reference>
<comment type="subcellular location">
    <subcellularLocation>
        <location evidence="1 6">Membrane</location>
        <topology evidence="1 6">Multi-pass membrane protein</topology>
    </subcellularLocation>
</comment>
<gene>
    <name evidence="9" type="ORF">HU200_028925</name>
</gene>
<feature type="transmembrane region" description="Helical" evidence="6">
    <location>
        <begin position="308"/>
        <end position="326"/>
    </location>
</feature>
<feature type="transmembrane region" description="Helical" evidence="6">
    <location>
        <begin position="282"/>
        <end position="302"/>
    </location>
</feature>
<feature type="transmembrane region" description="Helical" evidence="6">
    <location>
        <begin position="217"/>
        <end position="239"/>
    </location>
</feature>
<dbReference type="SUPFAM" id="SSF103481">
    <property type="entry name" value="Multidrug resistance efflux transporter EmrE"/>
    <property type="match status" value="2"/>
</dbReference>
<dbReference type="OrthoDB" id="1718296at2759"/>
<evidence type="ECO:0000256" key="1">
    <source>
        <dbReference type="ARBA" id="ARBA00004141"/>
    </source>
</evidence>
<feature type="region of interest" description="Disordered" evidence="7">
    <location>
        <begin position="332"/>
        <end position="371"/>
    </location>
</feature>
<dbReference type="InterPro" id="IPR030184">
    <property type="entry name" value="WAT1-related"/>
</dbReference>
<comment type="caution">
    <text evidence="9">The sequence shown here is derived from an EMBL/GenBank/DDBJ whole genome shotgun (WGS) entry which is preliminary data.</text>
</comment>
<feature type="transmembrane region" description="Helical" evidence="6">
    <location>
        <begin position="70"/>
        <end position="89"/>
    </location>
</feature>
<protein>
    <recommendedName>
        <fullName evidence="6">WAT1-related protein</fullName>
    </recommendedName>
</protein>
<dbReference type="Proteomes" id="UP000636709">
    <property type="component" value="Unassembled WGS sequence"/>
</dbReference>
<dbReference type="InterPro" id="IPR000620">
    <property type="entry name" value="EamA_dom"/>
</dbReference>
<dbReference type="EMBL" id="JACEFO010001746">
    <property type="protein sequence ID" value="KAF8712089.1"/>
    <property type="molecule type" value="Genomic_DNA"/>
</dbReference>
<organism evidence="9 10">
    <name type="scientific">Digitaria exilis</name>
    <dbReference type="NCBI Taxonomy" id="1010633"/>
    <lineage>
        <taxon>Eukaryota</taxon>
        <taxon>Viridiplantae</taxon>
        <taxon>Streptophyta</taxon>
        <taxon>Embryophyta</taxon>
        <taxon>Tracheophyta</taxon>
        <taxon>Spermatophyta</taxon>
        <taxon>Magnoliopsida</taxon>
        <taxon>Liliopsida</taxon>
        <taxon>Poales</taxon>
        <taxon>Poaceae</taxon>
        <taxon>PACMAD clade</taxon>
        <taxon>Panicoideae</taxon>
        <taxon>Panicodae</taxon>
        <taxon>Paniceae</taxon>
        <taxon>Anthephorinae</taxon>
        <taxon>Digitaria</taxon>
    </lineage>
</organism>
<evidence type="ECO:0000259" key="8">
    <source>
        <dbReference type="Pfam" id="PF00892"/>
    </source>
</evidence>
<comment type="similarity">
    <text evidence="2 6">Belongs to the drug/metabolite transporter (DMT) superfamily. Plant drug/metabolite exporter (P-DME) (TC 2.A.7.4) family.</text>
</comment>
<feature type="transmembrane region" description="Helical" evidence="6">
    <location>
        <begin position="95"/>
        <end position="119"/>
    </location>
</feature>
<dbReference type="InterPro" id="IPR037185">
    <property type="entry name" value="EmrE-like"/>
</dbReference>
<feature type="transmembrane region" description="Helical" evidence="6">
    <location>
        <begin position="9"/>
        <end position="30"/>
    </location>
</feature>
<feature type="transmembrane region" description="Helical" evidence="6">
    <location>
        <begin position="131"/>
        <end position="151"/>
    </location>
</feature>
<keyword evidence="3 6" id="KW-0812">Transmembrane</keyword>
<evidence type="ECO:0000256" key="4">
    <source>
        <dbReference type="ARBA" id="ARBA00022989"/>
    </source>
</evidence>
<keyword evidence="4 6" id="KW-1133">Transmembrane helix</keyword>
<evidence type="ECO:0000313" key="10">
    <source>
        <dbReference type="Proteomes" id="UP000636709"/>
    </source>
</evidence>
<evidence type="ECO:0000256" key="2">
    <source>
        <dbReference type="ARBA" id="ARBA00007635"/>
    </source>
</evidence>
<evidence type="ECO:0000313" key="9">
    <source>
        <dbReference type="EMBL" id="KAF8712089.1"/>
    </source>
</evidence>
<keyword evidence="10" id="KW-1185">Reference proteome</keyword>
<feature type="domain" description="EamA" evidence="8">
    <location>
        <begin position="7"/>
        <end position="147"/>
    </location>
</feature>
<name>A0A835C589_9POAL</name>
<dbReference type="GO" id="GO:0016020">
    <property type="term" value="C:membrane"/>
    <property type="evidence" value="ECO:0007669"/>
    <property type="project" value="UniProtKB-SubCell"/>
</dbReference>
<dbReference type="GO" id="GO:0022857">
    <property type="term" value="F:transmembrane transporter activity"/>
    <property type="evidence" value="ECO:0007669"/>
    <property type="project" value="InterPro"/>
</dbReference>
<dbReference type="Pfam" id="PF00892">
    <property type="entry name" value="EamA"/>
    <property type="match status" value="2"/>
</dbReference>
<dbReference type="AlphaFoldDB" id="A0A835C589"/>
<keyword evidence="5 6" id="KW-0472">Membrane</keyword>
<feature type="transmembrane region" description="Helical" evidence="6">
    <location>
        <begin position="251"/>
        <end position="270"/>
    </location>
</feature>
<proteinExistence type="inferred from homology"/>
<evidence type="ECO:0000256" key="5">
    <source>
        <dbReference type="ARBA" id="ARBA00023136"/>
    </source>
</evidence>
<evidence type="ECO:0000256" key="3">
    <source>
        <dbReference type="ARBA" id="ARBA00022692"/>
    </source>
</evidence>
<accession>A0A835C589</accession>
<feature type="transmembrane region" description="Helical" evidence="6">
    <location>
        <begin position="189"/>
        <end position="210"/>
    </location>
</feature>
<feature type="compositionally biased region" description="Polar residues" evidence="7">
    <location>
        <begin position="357"/>
        <end position="371"/>
    </location>
</feature>
<sequence>MDAATKKAYVTAILVQVILTGMSVISKAAFDAGMSTFIFVFYRQASGSILMLPLALFLQRKNAWSMPFAWLLKVFLCALVGNTLSLSLYNVSLKFTSATVAAAASNSMPVVTFCLALLLRMEVVKLSSASGVAKLTGVALCLAGVFAIAFYSGPALSPVNHHRAFSAHAPGSGRANASLNSKTTWVEGTFLMILANMAWSLSIVWQAALLKELPNRMLVATALCVFSAAQSFVVAVAAVRDFSRWRLRPDVSLLAVVYAGFVVTGVTYYLQAWCVEMKGPVFFAVWTPLCFVLTMFCSSFFLGEIVHLGSVLGGILLVGGLYSVLWGKNKESSSKAASRSQVNMTDFAQDEEERENPNSYEAASASTGEQV</sequence>
<feature type="transmembrane region" description="Helical" evidence="6">
    <location>
        <begin position="36"/>
        <end position="58"/>
    </location>
</feature>
<feature type="compositionally biased region" description="Polar residues" evidence="7">
    <location>
        <begin position="334"/>
        <end position="346"/>
    </location>
</feature>